<feature type="transmembrane region" description="Helical" evidence="6">
    <location>
        <begin position="123"/>
        <end position="148"/>
    </location>
</feature>
<keyword evidence="9" id="KW-1185">Reference proteome</keyword>
<feature type="transmembrane region" description="Helical" evidence="6">
    <location>
        <begin position="398"/>
        <end position="417"/>
    </location>
</feature>
<feature type="transmembrane region" description="Helical" evidence="6">
    <location>
        <begin position="96"/>
        <end position="117"/>
    </location>
</feature>
<comment type="caution">
    <text evidence="8">The sequence shown here is derived from an EMBL/GenBank/DDBJ whole genome shotgun (WGS) entry which is preliminary data.</text>
</comment>
<feature type="transmembrane region" description="Helical" evidence="6">
    <location>
        <begin position="63"/>
        <end position="84"/>
    </location>
</feature>
<protein>
    <submittedName>
        <fullName evidence="8">MFS transporter</fullName>
    </submittedName>
</protein>
<dbReference type="EMBL" id="BONX01000064">
    <property type="protein sequence ID" value="GIH01128.1"/>
    <property type="molecule type" value="Genomic_DNA"/>
</dbReference>
<keyword evidence="3 6" id="KW-0812">Transmembrane</keyword>
<feature type="transmembrane region" description="Helical" evidence="6">
    <location>
        <begin position="239"/>
        <end position="261"/>
    </location>
</feature>
<dbReference type="PANTHER" id="PTHR23513:SF6">
    <property type="entry name" value="MAJOR FACILITATOR SUPERFAMILY ASSOCIATED DOMAIN-CONTAINING PROTEIN"/>
    <property type="match status" value="1"/>
</dbReference>
<dbReference type="InterPro" id="IPR011701">
    <property type="entry name" value="MFS"/>
</dbReference>
<accession>A0ABQ4F2L0</accession>
<evidence type="ECO:0000313" key="8">
    <source>
        <dbReference type="EMBL" id="GIH01128.1"/>
    </source>
</evidence>
<feature type="domain" description="Major facilitator superfamily (MFS) profile" evidence="7">
    <location>
        <begin position="235"/>
        <end position="433"/>
    </location>
</feature>
<evidence type="ECO:0000256" key="2">
    <source>
        <dbReference type="ARBA" id="ARBA00022475"/>
    </source>
</evidence>
<feature type="transmembrane region" description="Helical" evidence="6">
    <location>
        <begin position="327"/>
        <end position="351"/>
    </location>
</feature>
<dbReference type="RefSeq" id="WP_275414813.1">
    <property type="nucleotide sequence ID" value="NZ_BAAAZQ010000018.1"/>
</dbReference>
<dbReference type="PROSITE" id="PS50850">
    <property type="entry name" value="MFS"/>
    <property type="match status" value="1"/>
</dbReference>
<dbReference type="InterPro" id="IPR020846">
    <property type="entry name" value="MFS_dom"/>
</dbReference>
<dbReference type="CDD" id="cd06173">
    <property type="entry name" value="MFS_MefA_like"/>
    <property type="match status" value="1"/>
</dbReference>
<name>A0ABQ4F2L0_9ACTN</name>
<dbReference type="SUPFAM" id="SSF103473">
    <property type="entry name" value="MFS general substrate transporter"/>
    <property type="match status" value="1"/>
</dbReference>
<dbReference type="Proteomes" id="UP000621500">
    <property type="component" value="Unassembled WGS sequence"/>
</dbReference>
<evidence type="ECO:0000256" key="1">
    <source>
        <dbReference type="ARBA" id="ARBA00004651"/>
    </source>
</evidence>
<reference evidence="8 9" key="1">
    <citation type="submission" date="2021-01" db="EMBL/GenBank/DDBJ databases">
        <title>Whole genome shotgun sequence of Plantactinospora mayteni NBRC 109088.</title>
        <authorList>
            <person name="Komaki H."/>
            <person name="Tamura T."/>
        </authorList>
    </citation>
    <scope>NUCLEOTIDE SEQUENCE [LARGE SCALE GENOMIC DNA]</scope>
    <source>
        <strain evidence="8 9">NBRC 109088</strain>
    </source>
</reference>
<evidence type="ECO:0000259" key="7">
    <source>
        <dbReference type="PROSITE" id="PS50850"/>
    </source>
</evidence>
<keyword evidence="5 6" id="KW-0472">Membrane</keyword>
<dbReference type="InterPro" id="IPR036259">
    <property type="entry name" value="MFS_trans_sf"/>
</dbReference>
<dbReference type="Pfam" id="PF07690">
    <property type="entry name" value="MFS_1"/>
    <property type="match status" value="1"/>
</dbReference>
<evidence type="ECO:0000256" key="5">
    <source>
        <dbReference type="ARBA" id="ARBA00023136"/>
    </source>
</evidence>
<sequence>MTGTLTPPAVDRRRRWVPELLRRAPFRQYWSAQTVSLFGDQISALALPLLAVLGTDAGPAEMGYLTAAALIPNLLFSLLLGAWIDRYPHKRRVMVLADLGRAVLLAAVPVAYLFGVLSLGQLYVVAFLTGTLAVLFEVAHSTLFVSLVHRKDYVDANALTNGSRAMSYVAGPSAGGILVQTLTAPVALLADAVSYLVSALFLARIGPIRQTEPASPGGRGLGIGQGLTFVARSPILRSLLLGTTTLNLFNYMFSALFVLYASTELGLSPGLLGLVIGAGSVGALLGAAVTGRLVRRLGIGRTVLVSFVLFPAPLVLVPLAGGGPTPAVLGALFVAEFLSGLGVMMLDITVGSLQTAVIPERLLARVTGAKRTVNYGIRPIGAVLGGSLGAALGVRPTLWIATVGAVAGLLWVLPTAIPKLRELPEPDDHAVTG</sequence>
<organism evidence="8 9">
    <name type="scientific">Plantactinospora mayteni</name>
    <dbReference type="NCBI Taxonomy" id="566021"/>
    <lineage>
        <taxon>Bacteria</taxon>
        <taxon>Bacillati</taxon>
        <taxon>Actinomycetota</taxon>
        <taxon>Actinomycetes</taxon>
        <taxon>Micromonosporales</taxon>
        <taxon>Micromonosporaceae</taxon>
        <taxon>Plantactinospora</taxon>
    </lineage>
</organism>
<keyword evidence="2" id="KW-1003">Cell membrane</keyword>
<proteinExistence type="predicted"/>
<dbReference type="PANTHER" id="PTHR23513">
    <property type="entry name" value="INTEGRAL MEMBRANE EFFLUX PROTEIN-RELATED"/>
    <property type="match status" value="1"/>
</dbReference>
<feature type="transmembrane region" description="Helical" evidence="6">
    <location>
        <begin position="302"/>
        <end position="321"/>
    </location>
</feature>
<dbReference type="Gene3D" id="1.20.1250.20">
    <property type="entry name" value="MFS general substrate transporter like domains"/>
    <property type="match status" value="1"/>
</dbReference>
<feature type="transmembrane region" description="Helical" evidence="6">
    <location>
        <begin position="372"/>
        <end position="392"/>
    </location>
</feature>
<evidence type="ECO:0000256" key="3">
    <source>
        <dbReference type="ARBA" id="ARBA00022692"/>
    </source>
</evidence>
<comment type="subcellular location">
    <subcellularLocation>
        <location evidence="1">Cell membrane</location>
        <topology evidence="1">Multi-pass membrane protein</topology>
    </subcellularLocation>
</comment>
<gene>
    <name evidence="8" type="ORF">Pma05_77000</name>
</gene>
<keyword evidence="4 6" id="KW-1133">Transmembrane helix</keyword>
<evidence type="ECO:0000256" key="4">
    <source>
        <dbReference type="ARBA" id="ARBA00022989"/>
    </source>
</evidence>
<evidence type="ECO:0000313" key="9">
    <source>
        <dbReference type="Proteomes" id="UP000621500"/>
    </source>
</evidence>
<feature type="transmembrane region" description="Helical" evidence="6">
    <location>
        <begin position="267"/>
        <end position="290"/>
    </location>
</feature>
<evidence type="ECO:0000256" key="6">
    <source>
        <dbReference type="SAM" id="Phobius"/>
    </source>
</evidence>